<evidence type="ECO:0000313" key="2">
    <source>
        <dbReference type="Proteomes" id="UP001205861"/>
    </source>
</evidence>
<dbReference type="EMBL" id="JANUGV010000003">
    <property type="protein sequence ID" value="MCS0609230.1"/>
    <property type="molecule type" value="Genomic_DNA"/>
</dbReference>
<sequence>MAIALNKYPVIPQSLRAVRHLNSAVTEIRVDLASLYHHYYLDSFGRTPPSPDPAQFEHIQFLLPTKDFRFQGAGLGIAPAIKKHRSNELGQAFCRWFLHEHFNITYFAHMEHVLDRQLHRAFDGCRVERISKGDAPDYFCAESVDRIFLAEAKGRHSPISFKNKEFNSWRQQFERVIFKDASGKPLSIKGHIVATRFITEHDSSKLRSGLWAEDPDSPGEQGDHFDTKPELGRAIITSHYSGIATKLNQPILATSLASGVPLPNEIIIQCVAWKVIVGPLQGKRFIGGYFGGPHGSMLARDAQGRYSFERHDPLRLDSPSVTFFGVEESIFRQVVLMARNGGGSAAQLRPFKPIEFFYSGFSILRDGSALAPAEFFVPVDMLAL</sequence>
<organism evidence="1 2">
    <name type="scientific">Massilia solisilvae</name>
    <dbReference type="NCBI Taxonomy" id="1811225"/>
    <lineage>
        <taxon>Bacteria</taxon>
        <taxon>Pseudomonadati</taxon>
        <taxon>Pseudomonadota</taxon>
        <taxon>Betaproteobacteria</taxon>
        <taxon>Burkholderiales</taxon>
        <taxon>Oxalobacteraceae</taxon>
        <taxon>Telluria group</taxon>
        <taxon>Massilia</taxon>
    </lineage>
</organism>
<keyword evidence="2" id="KW-1185">Reference proteome</keyword>
<evidence type="ECO:0000313" key="1">
    <source>
        <dbReference type="EMBL" id="MCS0609230.1"/>
    </source>
</evidence>
<dbReference type="RefSeq" id="WP_258856890.1">
    <property type="nucleotide sequence ID" value="NZ_JANUGV010000003.1"/>
</dbReference>
<reference evidence="1 2" key="1">
    <citation type="submission" date="2022-08" db="EMBL/GenBank/DDBJ databases">
        <title>Reclassification of Massilia species as members of the genera Telluria, Duganella, Pseudoduganella, Mokoshia gen. nov. and Zemynaea gen. nov. using orthogonal and non-orthogonal genome-based approaches.</title>
        <authorList>
            <person name="Bowman J.P."/>
        </authorList>
    </citation>
    <scope>NUCLEOTIDE SEQUENCE [LARGE SCALE GENOMIC DNA]</scope>
    <source>
        <strain evidence="1 2">JCM 31607</strain>
    </source>
</reference>
<protein>
    <submittedName>
        <fullName evidence="1">Uncharacterized protein</fullName>
    </submittedName>
</protein>
<accession>A0ABT2BL93</accession>
<dbReference type="Proteomes" id="UP001205861">
    <property type="component" value="Unassembled WGS sequence"/>
</dbReference>
<gene>
    <name evidence="1" type="ORF">NX773_13745</name>
</gene>
<name>A0ABT2BL93_9BURK</name>
<proteinExistence type="predicted"/>
<comment type="caution">
    <text evidence="1">The sequence shown here is derived from an EMBL/GenBank/DDBJ whole genome shotgun (WGS) entry which is preliminary data.</text>
</comment>